<dbReference type="Proteomes" id="UP000026902">
    <property type="component" value="Segment"/>
</dbReference>
<dbReference type="EMBL" id="KJ489397">
    <property type="protein sequence ID" value="AHZ09604.1"/>
    <property type="molecule type" value="Genomic_DNA"/>
</dbReference>
<evidence type="ECO:0000313" key="2">
    <source>
        <dbReference type="Proteomes" id="UP000026902"/>
    </source>
</evidence>
<protein>
    <submittedName>
        <fullName evidence="1">Uncharacterized protein</fullName>
    </submittedName>
</protein>
<proteinExistence type="predicted"/>
<dbReference type="KEGG" id="vg:19526470"/>
<dbReference type="GeneID" id="19526470"/>
<dbReference type="RefSeq" id="YP_009037070.1">
    <property type="nucleotide sequence ID" value="NC_024216.1"/>
</dbReference>
<accession>A0A024AZ68</accession>
<evidence type="ECO:0000313" key="1">
    <source>
        <dbReference type="EMBL" id="AHZ09604.1"/>
    </source>
</evidence>
<reference evidence="2" key="1">
    <citation type="submission" date="2014-09" db="EMBL/GenBank/DDBJ databases">
        <authorList>
            <person name="Sauder A.B."/>
            <person name="McKenzie Q.R."/>
            <person name="Temple L.M."/>
            <person name="Alexis B.K."/>
            <person name="Al-Atrache Z."/>
            <person name="Lewis L.O."/>
            <person name="Loesser-Casey K.E."/>
            <person name="Mitchell K.J."/>
        </authorList>
    </citation>
    <scope>NUCLEOTIDE SEQUENCE [LARGE SCALE GENOMIC DNA]</scope>
</reference>
<sequence>MTGTEALRDNITFYLNAERQATQQLVRYMNMLDDKYDIEMPLKNISFIDDGNETPVPVEVAYIDYDNYLMEVSYTHPYSGIKTMTWVTLETIAKFATLTEVQK</sequence>
<keyword evidence="2" id="KW-1185">Reference proteome</keyword>
<organism evidence="1 2">
    <name type="scientific">Bacillus phage CAM003</name>
    <dbReference type="NCBI Taxonomy" id="1486657"/>
    <lineage>
        <taxon>Viruses</taxon>
        <taxon>Duplodnaviria</taxon>
        <taxon>Heunggongvirae</taxon>
        <taxon>Uroviricota</taxon>
        <taxon>Caudoviricetes</taxon>
        <taxon>Herelleviridae</taxon>
        <taxon>Bastillevirinae</taxon>
        <taxon>Bastillevirus</taxon>
        <taxon>Bastillevirus CAM003</taxon>
    </lineage>
</organism>
<name>A0A024AZ68_9CAUD</name>